<reference evidence="2" key="1">
    <citation type="journal article" date="2019" name="bioRxiv">
        <title>Long live the king: chromosome-level assembly of the lion (Panthera leo) using linked-read, Hi-C, and long read data.</title>
        <authorList>
            <person name="Armstrong E.E."/>
            <person name="Taylor R.W."/>
            <person name="Miller D.E."/>
            <person name="Kaelin C."/>
            <person name="Barsh G."/>
            <person name="Hadly E.A."/>
            <person name="Petrov D."/>
        </authorList>
    </citation>
    <scope>NUCLEOTIDE SEQUENCE [LARGE SCALE GENOMIC DNA]</scope>
</reference>
<dbReference type="AlphaFoldDB" id="A0A8C8XXN8"/>
<evidence type="ECO:0000313" key="3">
    <source>
        <dbReference type="Proteomes" id="UP000694399"/>
    </source>
</evidence>
<dbReference type="Pfam" id="PF15718">
    <property type="entry name" value="MNR"/>
    <property type="match status" value="4"/>
</dbReference>
<dbReference type="GO" id="GO:0071539">
    <property type="term" value="P:protein localization to centrosome"/>
    <property type="evidence" value="ECO:0007669"/>
    <property type="project" value="Ensembl"/>
</dbReference>
<sequence length="925" mass="101460">EVQRERETQNPKQAPGSDVSSRAPTFVCLFFKNQLQFNRSVPAHSSNLAARYSCPDAIRIEKLTHSYGESYRGGDPGFRAGPDVSGSASFSVISEERLSYAVHLAKRDVRRRQFEQHVRQQRLRSEPQTCQRWGHPEHKVPEHREQRKEARSREMCHCSHETCGRGASCSGAKVHLCTPRPGQPPALEPGPQPHARTGGPRGLLGVQRLQEELTTCVRRMEEVIKRDRTEEALEPDEEQRARVRRQEQAVRCARMLYSLQQQVKEIQEELDKLSPRKMKHTEKSWAMSRLAAAHRSAIRALHVFVTQFADRGERPLPARCRELGGLIRQLSLCSAKLDADSSVSEVVIDTLRQIEALEALLEKKPSPKKVKKCFPEVQTRFPVGGHRALERRRSSSPQGERRPPLAEEILLQEARQPSRADRLLAGMCPEMFVRVWSTAGALEPPKPVASQPHPRVGTAAWRPGAGSIPPRKKEAPVGPPQGPPRAEDRQPPRGRGRSRLQRTTVSSRLKRSQQPVRDLRAPWVPPNPTSPPASPKCAAWLKVRPGPRDAARERSVQQEEAQEASALTGAVAHEAMRLAWLDAEAHKTLKELEEVKAAGADGPRSGPPPPAAVGVLTLPVDSAAQLADKVEKAVLERLKPLLVKAQVTRRVSGGGGGGGVDAAGGGAWPGGGGGGGGGGGVDALRGCFPAAPWFSSPLRPSFQGDCLEGTALRCDVLASQARAPGAGGRDSPFLDTMMLRMEEMEKYQEMVRRRYNAIVYADPRLWTQEGKKQTLPAVGERPLSPPPVGTTKSPARKDPGASIVLERPRNGNSLDASVDAGEESEKREAPLPPLPEESLRQEGRTALRVPPGMRRSIRDACSRFEQYLRATAHEAVGAFNPWLMAESFSDELVDEALGAVAAELEDTCEDYAEAVFTSEFLEAAA</sequence>
<keyword evidence="3" id="KW-1185">Reference proteome</keyword>
<gene>
    <name evidence="2" type="primary">KIAA0753</name>
</gene>
<feature type="region of interest" description="Disordered" evidence="1">
    <location>
        <begin position="1"/>
        <end position="20"/>
    </location>
</feature>
<name>A0A8C8XXN8_PANLE</name>
<proteinExistence type="predicted"/>
<feature type="region of interest" description="Disordered" evidence="1">
    <location>
        <begin position="118"/>
        <end position="148"/>
    </location>
</feature>
<feature type="region of interest" description="Disordered" evidence="1">
    <location>
        <begin position="443"/>
        <end position="538"/>
    </location>
</feature>
<feature type="region of interest" description="Disordered" evidence="1">
    <location>
        <begin position="180"/>
        <end position="202"/>
    </location>
</feature>
<evidence type="ECO:0000313" key="2">
    <source>
        <dbReference type="Ensembl" id="ENSPLOP00000024983.1"/>
    </source>
</evidence>
<dbReference type="GO" id="GO:0036064">
    <property type="term" value="C:ciliary basal body"/>
    <property type="evidence" value="ECO:0007669"/>
    <property type="project" value="Ensembl"/>
</dbReference>
<feature type="compositionally biased region" description="Pro residues" evidence="1">
    <location>
        <begin position="523"/>
        <end position="534"/>
    </location>
</feature>
<dbReference type="GeneTree" id="ENSGT00390000009714"/>
<dbReference type="GO" id="GO:0061824">
    <property type="term" value="P:cytosolic ciliogenesis"/>
    <property type="evidence" value="ECO:0007669"/>
    <property type="project" value="Ensembl"/>
</dbReference>
<feature type="region of interest" description="Disordered" evidence="1">
    <location>
        <begin position="773"/>
        <end position="844"/>
    </location>
</feature>
<dbReference type="Ensembl" id="ENSPLOT00000027576.1">
    <property type="protein sequence ID" value="ENSPLOP00000024983.1"/>
    <property type="gene ID" value="ENSPLOG00000017923.1"/>
</dbReference>
<protein>
    <submittedName>
        <fullName evidence="2">KIAA0753</fullName>
    </submittedName>
</protein>
<dbReference type="GO" id="GO:0034451">
    <property type="term" value="C:centriolar satellite"/>
    <property type="evidence" value="ECO:0007669"/>
    <property type="project" value="Ensembl"/>
</dbReference>
<feature type="compositionally biased region" description="Basic and acidic residues" evidence="1">
    <location>
        <begin position="387"/>
        <end position="404"/>
    </location>
</feature>
<accession>A0A8C8XXN8</accession>
<feature type="region of interest" description="Disordered" evidence="1">
    <location>
        <begin position="384"/>
        <end position="404"/>
    </location>
</feature>
<dbReference type="PANTHER" id="PTHR15732:SF4">
    <property type="entry name" value="PROTEIN MOONRAKER"/>
    <property type="match status" value="1"/>
</dbReference>
<dbReference type="GO" id="GO:0007099">
    <property type="term" value="P:centriole replication"/>
    <property type="evidence" value="ECO:0007669"/>
    <property type="project" value="InterPro"/>
</dbReference>
<reference evidence="2" key="2">
    <citation type="submission" date="2025-08" db="UniProtKB">
        <authorList>
            <consortium name="Ensembl"/>
        </authorList>
    </citation>
    <scope>IDENTIFICATION</scope>
</reference>
<feature type="compositionally biased region" description="Basic and acidic residues" evidence="1">
    <location>
        <begin position="134"/>
        <end position="148"/>
    </location>
</feature>
<evidence type="ECO:0000256" key="1">
    <source>
        <dbReference type="SAM" id="MobiDB-lite"/>
    </source>
</evidence>
<organism evidence="2 3">
    <name type="scientific">Panthera leo</name>
    <name type="common">Lion</name>
    <dbReference type="NCBI Taxonomy" id="9689"/>
    <lineage>
        <taxon>Eukaryota</taxon>
        <taxon>Metazoa</taxon>
        <taxon>Chordata</taxon>
        <taxon>Craniata</taxon>
        <taxon>Vertebrata</taxon>
        <taxon>Euteleostomi</taxon>
        <taxon>Mammalia</taxon>
        <taxon>Eutheria</taxon>
        <taxon>Laurasiatheria</taxon>
        <taxon>Carnivora</taxon>
        <taxon>Feliformia</taxon>
        <taxon>Felidae</taxon>
        <taxon>Pantherinae</taxon>
        <taxon>Panthera</taxon>
    </lineage>
</organism>
<dbReference type="GO" id="GO:0005783">
    <property type="term" value="C:endoplasmic reticulum"/>
    <property type="evidence" value="ECO:0007669"/>
    <property type="project" value="Ensembl"/>
</dbReference>
<dbReference type="Proteomes" id="UP000694399">
    <property type="component" value="Chromosome E2"/>
</dbReference>
<reference evidence="2" key="3">
    <citation type="submission" date="2025-09" db="UniProtKB">
        <authorList>
            <consortium name="Ensembl"/>
        </authorList>
    </citation>
    <scope>IDENTIFICATION</scope>
</reference>
<dbReference type="InterPro" id="IPR031447">
    <property type="entry name" value="MNR"/>
</dbReference>
<dbReference type="PANTHER" id="PTHR15732">
    <property type="entry name" value="PROTEIN MOONRAKER"/>
    <property type="match status" value="1"/>
</dbReference>
<feature type="compositionally biased region" description="Pro residues" evidence="1">
    <location>
        <begin position="181"/>
        <end position="192"/>
    </location>
</feature>
<dbReference type="GO" id="GO:0005829">
    <property type="term" value="C:cytosol"/>
    <property type="evidence" value="ECO:0007669"/>
    <property type="project" value="Ensembl"/>
</dbReference>
<feature type="compositionally biased region" description="Polar residues" evidence="1">
    <location>
        <begin position="501"/>
        <end position="515"/>
    </location>
</feature>